<protein>
    <submittedName>
        <fullName evidence="2">Serine hydrolase domain-containing protein</fullName>
        <ecNumber evidence="2">3.-.-.-</ecNumber>
    </submittedName>
</protein>
<dbReference type="EMBL" id="JBHUIK010000001">
    <property type="protein sequence ID" value="MFD2212598.1"/>
    <property type="molecule type" value="Genomic_DNA"/>
</dbReference>
<dbReference type="InterPro" id="IPR012338">
    <property type="entry name" value="Beta-lactam/transpept-like"/>
</dbReference>
<feature type="domain" description="Beta-lactamase-related" evidence="1">
    <location>
        <begin position="21"/>
        <end position="364"/>
    </location>
</feature>
<evidence type="ECO:0000313" key="3">
    <source>
        <dbReference type="Proteomes" id="UP001597318"/>
    </source>
</evidence>
<evidence type="ECO:0000313" key="2">
    <source>
        <dbReference type="EMBL" id="MFD2212598.1"/>
    </source>
</evidence>
<reference evidence="3" key="1">
    <citation type="journal article" date="2019" name="Int. J. Syst. Evol. Microbiol.">
        <title>The Global Catalogue of Microorganisms (GCM) 10K type strain sequencing project: providing services to taxonomists for standard genome sequencing and annotation.</title>
        <authorList>
            <consortium name="The Broad Institute Genomics Platform"/>
            <consortium name="The Broad Institute Genome Sequencing Center for Infectious Disease"/>
            <person name="Wu L."/>
            <person name="Ma J."/>
        </authorList>
    </citation>
    <scope>NUCLEOTIDE SEQUENCE [LARGE SCALE GENOMIC DNA]</scope>
    <source>
        <strain evidence="3">CGMCC 1.15474</strain>
    </source>
</reference>
<dbReference type="Proteomes" id="UP001597318">
    <property type="component" value="Unassembled WGS sequence"/>
</dbReference>
<name>A0ABW5BR36_9BACI</name>
<sequence>MNELHNRLYPLLKSFTEKGPSGCSLQVMHQGSTIYKDYVGFANKEDEIAIDEDTIFRIYSMTKVVTCTAALMLYERGLFLLNDPLEKYLPEFKNMKVYHTDDTGKVTTIPASRSILVKDLFTMTSGLTYGGEANETEKQVAKTFQQLQEKGEKLTNRRLSEVLAAIPLAFQPGAHWYYGLSHDVLGALIEVLSEKTLGQFLQDEIFTPLGMKDTFFRIPDNKKHRFAALYNRTEDGTLIKNEKMDVQFEPLSELESGGGGLLSTLGDYSRFAHMLANGGKFEGVKVIGEKTISLMTKNHLNDEQATTYNWDYLAGYGYGLGVRTMMDSAKGGSNSSDGEFGWSGLAGTWVLIDPQEKLSAVYMQQMIPNFEAYHQPRLRNVIYGAVK</sequence>
<dbReference type="GO" id="GO:0016787">
    <property type="term" value="F:hydrolase activity"/>
    <property type="evidence" value="ECO:0007669"/>
    <property type="project" value="UniProtKB-KW"/>
</dbReference>
<dbReference type="Pfam" id="PF00144">
    <property type="entry name" value="Beta-lactamase"/>
    <property type="match status" value="1"/>
</dbReference>
<dbReference type="PANTHER" id="PTHR43283">
    <property type="entry name" value="BETA-LACTAMASE-RELATED"/>
    <property type="match status" value="1"/>
</dbReference>
<gene>
    <name evidence="2" type="ORF">ACFSKK_02595</name>
</gene>
<comment type="caution">
    <text evidence="2">The sequence shown here is derived from an EMBL/GenBank/DDBJ whole genome shotgun (WGS) entry which is preliminary data.</text>
</comment>
<dbReference type="EC" id="3.-.-.-" evidence="2"/>
<proteinExistence type="predicted"/>
<organism evidence="2 3">
    <name type="scientific">Metabacillus endolithicus</name>
    <dbReference type="NCBI Taxonomy" id="1535204"/>
    <lineage>
        <taxon>Bacteria</taxon>
        <taxon>Bacillati</taxon>
        <taxon>Bacillota</taxon>
        <taxon>Bacilli</taxon>
        <taxon>Bacillales</taxon>
        <taxon>Bacillaceae</taxon>
        <taxon>Metabacillus</taxon>
    </lineage>
</organism>
<accession>A0ABW5BR36</accession>
<evidence type="ECO:0000259" key="1">
    <source>
        <dbReference type="Pfam" id="PF00144"/>
    </source>
</evidence>
<dbReference type="RefSeq" id="WP_247342125.1">
    <property type="nucleotide sequence ID" value="NZ_CP095550.1"/>
</dbReference>
<dbReference type="SUPFAM" id="SSF56601">
    <property type="entry name" value="beta-lactamase/transpeptidase-like"/>
    <property type="match status" value="1"/>
</dbReference>
<dbReference type="PANTHER" id="PTHR43283:SF3">
    <property type="entry name" value="BETA-LACTAMASE FAMILY PROTEIN (AFU_ORTHOLOGUE AFUA_5G07500)"/>
    <property type="match status" value="1"/>
</dbReference>
<keyword evidence="3" id="KW-1185">Reference proteome</keyword>
<dbReference type="Gene3D" id="3.40.710.10">
    <property type="entry name" value="DD-peptidase/beta-lactamase superfamily"/>
    <property type="match status" value="1"/>
</dbReference>
<keyword evidence="2" id="KW-0378">Hydrolase</keyword>
<dbReference type="InterPro" id="IPR050789">
    <property type="entry name" value="Diverse_Enzym_Activities"/>
</dbReference>
<dbReference type="InterPro" id="IPR001466">
    <property type="entry name" value="Beta-lactam-related"/>
</dbReference>